<gene>
    <name evidence="2" type="ORF">O181_040246</name>
</gene>
<keyword evidence="3" id="KW-1185">Reference proteome</keyword>
<sequence length="154" mass="17598">MAQNKQSGPVTGDQQSSSDNLSEPETFDLLKHLKQPPIETMYDVLHLHDDEVTSYLQNTHPMTKGKHILDFWKPRVLIFTGNVQSNKNERETNHNESRMRASNERTSQHLAVILQRKRITLSASKCGPSRPSIRPSLLFVDWPVLHLVSCLFPS</sequence>
<accession>A0A9Q3HD78</accession>
<dbReference type="Proteomes" id="UP000765509">
    <property type="component" value="Unassembled WGS sequence"/>
</dbReference>
<feature type="compositionally biased region" description="Basic and acidic residues" evidence="1">
    <location>
        <begin position="87"/>
        <end position="106"/>
    </location>
</feature>
<feature type="region of interest" description="Disordered" evidence="1">
    <location>
        <begin position="1"/>
        <end position="22"/>
    </location>
</feature>
<dbReference type="AlphaFoldDB" id="A0A9Q3HD78"/>
<evidence type="ECO:0000313" key="2">
    <source>
        <dbReference type="EMBL" id="MBW0500531.1"/>
    </source>
</evidence>
<organism evidence="2 3">
    <name type="scientific">Austropuccinia psidii MF-1</name>
    <dbReference type="NCBI Taxonomy" id="1389203"/>
    <lineage>
        <taxon>Eukaryota</taxon>
        <taxon>Fungi</taxon>
        <taxon>Dikarya</taxon>
        <taxon>Basidiomycota</taxon>
        <taxon>Pucciniomycotina</taxon>
        <taxon>Pucciniomycetes</taxon>
        <taxon>Pucciniales</taxon>
        <taxon>Sphaerophragmiaceae</taxon>
        <taxon>Austropuccinia</taxon>
    </lineage>
</organism>
<name>A0A9Q3HD78_9BASI</name>
<dbReference type="OrthoDB" id="3264316at2759"/>
<reference evidence="2" key="1">
    <citation type="submission" date="2021-03" db="EMBL/GenBank/DDBJ databases">
        <title>Draft genome sequence of rust myrtle Austropuccinia psidii MF-1, a brazilian biotype.</title>
        <authorList>
            <person name="Quecine M.C."/>
            <person name="Pachon D.M.R."/>
            <person name="Bonatelli M.L."/>
            <person name="Correr F.H."/>
            <person name="Franceschini L.M."/>
            <person name="Leite T.F."/>
            <person name="Margarido G.R.A."/>
            <person name="Almeida C.A."/>
            <person name="Ferrarezi J.A."/>
            <person name="Labate C.A."/>
        </authorList>
    </citation>
    <scope>NUCLEOTIDE SEQUENCE</scope>
    <source>
        <strain evidence="2">MF-1</strain>
    </source>
</reference>
<proteinExistence type="predicted"/>
<feature type="region of interest" description="Disordered" evidence="1">
    <location>
        <begin position="86"/>
        <end position="106"/>
    </location>
</feature>
<protein>
    <submittedName>
        <fullName evidence="2">Uncharacterized protein</fullName>
    </submittedName>
</protein>
<comment type="caution">
    <text evidence="2">The sequence shown here is derived from an EMBL/GenBank/DDBJ whole genome shotgun (WGS) entry which is preliminary data.</text>
</comment>
<evidence type="ECO:0000256" key="1">
    <source>
        <dbReference type="SAM" id="MobiDB-lite"/>
    </source>
</evidence>
<dbReference type="EMBL" id="AVOT02015864">
    <property type="protein sequence ID" value="MBW0500531.1"/>
    <property type="molecule type" value="Genomic_DNA"/>
</dbReference>
<evidence type="ECO:0000313" key="3">
    <source>
        <dbReference type="Proteomes" id="UP000765509"/>
    </source>
</evidence>